<evidence type="ECO:0000313" key="4">
    <source>
        <dbReference type="Proteomes" id="UP001369736"/>
    </source>
</evidence>
<gene>
    <name evidence="3" type="ORF">WCD58_24620</name>
</gene>
<dbReference type="PANTHER" id="PTHR43037:SF5">
    <property type="entry name" value="FERULOYL ESTERASE"/>
    <property type="match status" value="1"/>
</dbReference>
<dbReference type="Proteomes" id="UP001369736">
    <property type="component" value="Unassembled WGS sequence"/>
</dbReference>
<proteinExistence type="predicted"/>
<name>A0ABU8MAJ1_9PSEU</name>
<keyword evidence="1" id="KW-0732">Signal</keyword>
<evidence type="ECO:0000256" key="2">
    <source>
        <dbReference type="ARBA" id="ARBA00022801"/>
    </source>
</evidence>
<keyword evidence="4" id="KW-1185">Reference proteome</keyword>
<dbReference type="InterPro" id="IPR050955">
    <property type="entry name" value="Plant_Biomass_Hydrol_Est"/>
</dbReference>
<comment type="caution">
    <text evidence="3">The sequence shown here is derived from an EMBL/GenBank/DDBJ whole genome shotgun (WGS) entry which is preliminary data.</text>
</comment>
<dbReference type="RefSeq" id="WP_337705723.1">
    <property type="nucleotide sequence ID" value="NZ_JBBEGM010000011.1"/>
</dbReference>
<reference evidence="3 4" key="1">
    <citation type="submission" date="2024-03" db="EMBL/GenBank/DDBJ databases">
        <title>Actinomycetospora sp. OC33-EN07, a novel actinomycete isolated from wild orchid (Aerides multiflora).</title>
        <authorList>
            <person name="Suriyachadkun C."/>
        </authorList>
    </citation>
    <scope>NUCLEOTIDE SEQUENCE [LARGE SCALE GENOMIC DNA]</scope>
    <source>
        <strain evidence="3 4">OC33-EN07</strain>
    </source>
</reference>
<dbReference type="Gene3D" id="3.40.50.1820">
    <property type="entry name" value="alpha/beta hydrolase"/>
    <property type="match status" value="1"/>
</dbReference>
<dbReference type="EMBL" id="JBBEGM010000011">
    <property type="protein sequence ID" value="MEJ2864365.1"/>
    <property type="molecule type" value="Genomic_DNA"/>
</dbReference>
<keyword evidence="2" id="KW-0378">Hydrolase</keyword>
<dbReference type="SUPFAM" id="SSF53474">
    <property type="entry name" value="alpha/beta-Hydrolases"/>
    <property type="match status" value="1"/>
</dbReference>
<accession>A0ABU8MAJ1</accession>
<sequence>MSEYREAGASAVRNRPHHPEQFYRSGPTPFFAAQADQRVSFALYVPQVHDAARSPMPLVVVVHGTARTAELYRNAWSGFAERHGCVVLTPLFPAGIGDPEDLHNFKFLAYGDIRFDRLLLDIVDEVVARFPVDGRRFLLHGFSGGGQFTHRFLYLHPERLAAVSIAAPGRVTMIDPDQPWWIGTADVADRFGHGIDLDAVRRVAVQMVVGEADIETWEINNPGGTNWMPGADAAGTTRVDRLHALHRNFAVHGIEARLDVVPGVGHHGTKLQPAVEGFFAEVLATLPRASA</sequence>
<evidence type="ECO:0000256" key="1">
    <source>
        <dbReference type="ARBA" id="ARBA00022729"/>
    </source>
</evidence>
<evidence type="ECO:0000313" key="3">
    <source>
        <dbReference type="EMBL" id="MEJ2864365.1"/>
    </source>
</evidence>
<organism evidence="3 4">
    <name type="scientific">Actinomycetospora flava</name>
    <dbReference type="NCBI Taxonomy" id="3129232"/>
    <lineage>
        <taxon>Bacteria</taxon>
        <taxon>Bacillati</taxon>
        <taxon>Actinomycetota</taxon>
        <taxon>Actinomycetes</taxon>
        <taxon>Pseudonocardiales</taxon>
        <taxon>Pseudonocardiaceae</taxon>
        <taxon>Actinomycetospora</taxon>
    </lineage>
</organism>
<protein>
    <submittedName>
        <fullName evidence="3">PHB depolymerase family esterase</fullName>
    </submittedName>
</protein>
<dbReference type="PANTHER" id="PTHR43037">
    <property type="entry name" value="UNNAMED PRODUCT-RELATED"/>
    <property type="match status" value="1"/>
</dbReference>
<dbReference type="InterPro" id="IPR029058">
    <property type="entry name" value="AB_hydrolase_fold"/>
</dbReference>